<evidence type="ECO:0000313" key="7">
    <source>
        <dbReference type="EMBL" id="PBC25952.1"/>
    </source>
</evidence>
<dbReference type="GO" id="GO:0005886">
    <property type="term" value="C:plasma membrane"/>
    <property type="evidence" value="ECO:0007669"/>
    <property type="project" value="UniProtKB-SubCell"/>
</dbReference>
<evidence type="ECO:0000256" key="4">
    <source>
        <dbReference type="ARBA" id="ARBA00022989"/>
    </source>
</evidence>
<keyword evidence="2" id="KW-1003">Cell membrane</keyword>
<evidence type="ECO:0000256" key="3">
    <source>
        <dbReference type="ARBA" id="ARBA00022692"/>
    </source>
</evidence>
<keyword evidence="5 6" id="KW-0472">Membrane</keyword>
<evidence type="ECO:0000256" key="2">
    <source>
        <dbReference type="ARBA" id="ARBA00022475"/>
    </source>
</evidence>
<keyword evidence="3 6" id="KW-0812">Transmembrane</keyword>
<evidence type="ECO:0000256" key="6">
    <source>
        <dbReference type="SAM" id="Phobius"/>
    </source>
</evidence>
<reference evidence="7 8" key="1">
    <citation type="submission" date="2014-07" db="EMBL/GenBank/DDBJ databases">
        <title>Genomic and transcriptomic analysis on Apis cerana provide comprehensive insights into honey bee biology.</title>
        <authorList>
            <person name="Diao Q."/>
            <person name="Sun L."/>
            <person name="Zheng H."/>
            <person name="Zheng H."/>
            <person name="Xu S."/>
            <person name="Wang S."/>
            <person name="Zeng Z."/>
            <person name="Hu F."/>
            <person name="Su S."/>
            <person name="Wu J."/>
        </authorList>
    </citation>
    <scope>NUCLEOTIDE SEQUENCE [LARGE SCALE GENOMIC DNA]</scope>
    <source>
        <tissue evidence="7">Pupae without intestine</tissue>
    </source>
</reference>
<dbReference type="STRING" id="94128.A0A2A3E3T3"/>
<dbReference type="InterPro" id="IPR051449">
    <property type="entry name" value="ABC-2_transporter_component"/>
</dbReference>
<protein>
    <submittedName>
        <fullName evidence="7">ABC transporter G family member</fullName>
    </submittedName>
</protein>
<dbReference type="AlphaFoldDB" id="A0A2A3E3T3"/>
<keyword evidence="4 6" id="KW-1133">Transmembrane helix</keyword>
<organism evidence="7 8">
    <name type="scientific">Apis cerana cerana</name>
    <name type="common">Oriental honeybee</name>
    <dbReference type="NCBI Taxonomy" id="94128"/>
    <lineage>
        <taxon>Eukaryota</taxon>
        <taxon>Metazoa</taxon>
        <taxon>Ecdysozoa</taxon>
        <taxon>Arthropoda</taxon>
        <taxon>Hexapoda</taxon>
        <taxon>Insecta</taxon>
        <taxon>Pterygota</taxon>
        <taxon>Neoptera</taxon>
        <taxon>Endopterygota</taxon>
        <taxon>Hymenoptera</taxon>
        <taxon>Apocrita</taxon>
        <taxon>Aculeata</taxon>
        <taxon>Apoidea</taxon>
        <taxon>Anthophila</taxon>
        <taxon>Apidae</taxon>
        <taxon>Apis</taxon>
    </lineage>
</organism>
<evidence type="ECO:0000256" key="1">
    <source>
        <dbReference type="ARBA" id="ARBA00004651"/>
    </source>
</evidence>
<evidence type="ECO:0000313" key="8">
    <source>
        <dbReference type="Proteomes" id="UP000242457"/>
    </source>
</evidence>
<dbReference type="PANTHER" id="PTHR30294">
    <property type="entry name" value="MEMBRANE COMPONENT OF ABC TRANSPORTER YHHJ-RELATED"/>
    <property type="match status" value="1"/>
</dbReference>
<dbReference type="EMBL" id="KZ288423">
    <property type="protein sequence ID" value="PBC25952.1"/>
    <property type="molecule type" value="Genomic_DNA"/>
</dbReference>
<name>A0A2A3E3T3_APICC</name>
<accession>A0A2A3E3T3</accession>
<feature type="transmembrane region" description="Helical" evidence="6">
    <location>
        <begin position="20"/>
        <end position="37"/>
    </location>
</feature>
<gene>
    <name evidence="7" type="ORF">APICC_06897</name>
</gene>
<comment type="subcellular location">
    <subcellularLocation>
        <location evidence="1">Cell membrane</location>
        <topology evidence="1">Multi-pass membrane protein</topology>
    </subcellularLocation>
</comment>
<keyword evidence="8" id="KW-1185">Reference proteome</keyword>
<evidence type="ECO:0000256" key="5">
    <source>
        <dbReference type="ARBA" id="ARBA00023136"/>
    </source>
</evidence>
<proteinExistence type="predicted"/>
<dbReference type="OrthoDB" id="10255969at2759"/>
<sequence>MYALLLKNIFQFIRNPGGILFALLLPMIQIITFFNGIGGDPKDLKIFVVNEEAGNCDGGRILGNITYDDYEKNCYFTDISCRFIKGINNTVLEKMFYENYTQAELEIPDFSSVGIMYFEKNFSFALEERIKDPLSMPDNLISVSQIHIGLYNPKSIS</sequence>
<dbReference type="PANTHER" id="PTHR30294:SF38">
    <property type="entry name" value="TRANSPORT PERMEASE PROTEIN"/>
    <property type="match status" value="1"/>
</dbReference>
<dbReference type="Proteomes" id="UP000242457">
    <property type="component" value="Unassembled WGS sequence"/>
</dbReference>